<keyword evidence="6" id="KW-0812">Transmembrane</keyword>
<comment type="similarity">
    <text evidence="1">Belongs to the peptidase S26 family.</text>
</comment>
<dbReference type="Pfam" id="PF10502">
    <property type="entry name" value="Peptidase_S26"/>
    <property type="match status" value="1"/>
</dbReference>
<evidence type="ECO:0000256" key="3">
    <source>
        <dbReference type="ARBA" id="ARBA00029906"/>
    </source>
</evidence>
<dbReference type="GO" id="GO:0004252">
    <property type="term" value="F:serine-type endopeptidase activity"/>
    <property type="evidence" value="ECO:0007669"/>
    <property type="project" value="InterPro"/>
</dbReference>
<gene>
    <name evidence="8" type="ORF">SV7mr_23210</name>
</gene>
<evidence type="ECO:0000256" key="4">
    <source>
        <dbReference type="PIRSR" id="PIRSR600223-1"/>
    </source>
</evidence>
<keyword evidence="6" id="KW-0472">Membrane</keyword>
<dbReference type="Proteomes" id="UP000315003">
    <property type="component" value="Chromosome"/>
</dbReference>
<reference evidence="8 9" key="1">
    <citation type="submission" date="2019-02" db="EMBL/GenBank/DDBJ databases">
        <title>Deep-cultivation of Planctomycetes and their phenomic and genomic characterization uncovers novel biology.</title>
        <authorList>
            <person name="Wiegand S."/>
            <person name="Jogler M."/>
            <person name="Boedeker C."/>
            <person name="Pinto D."/>
            <person name="Vollmers J."/>
            <person name="Rivas-Marin E."/>
            <person name="Kohn T."/>
            <person name="Peeters S.H."/>
            <person name="Heuer A."/>
            <person name="Rast P."/>
            <person name="Oberbeckmann S."/>
            <person name="Bunk B."/>
            <person name="Jeske O."/>
            <person name="Meyerdierks A."/>
            <person name="Storesund J.E."/>
            <person name="Kallscheuer N."/>
            <person name="Luecker S."/>
            <person name="Lage O.M."/>
            <person name="Pohl T."/>
            <person name="Merkel B.J."/>
            <person name="Hornburger P."/>
            <person name="Mueller R.-W."/>
            <person name="Bruemmer F."/>
            <person name="Labrenz M."/>
            <person name="Spormann A.M."/>
            <person name="Op den Camp H."/>
            <person name="Overmann J."/>
            <person name="Amann R."/>
            <person name="Jetten M.S.M."/>
            <person name="Mascher T."/>
            <person name="Medema M.H."/>
            <person name="Devos D.P."/>
            <person name="Kaster A.-K."/>
            <person name="Ovreas L."/>
            <person name="Rohde M."/>
            <person name="Galperin M.Y."/>
            <person name="Jogler C."/>
        </authorList>
    </citation>
    <scope>NUCLEOTIDE SEQUENCE [LARGE SCALE GENOMIC DNA]</scope>
    <source>
        <strain evidence="8 9">SV_7m_r</strain>
    </source>
</reference>
<evidence type="ECO:0000313" key="8">
    <source>
        <dbReference type="EMBL" id="QDT59811.1"/>
    </source>
</evidence>
<accession>A0A517SUL1</accession>
<dbReference type="RefSeq" id="WP_145271914.1">
    <property type="nucleotide sequence ID" value="NZ_CP036272.1"/>
</dbReference>
<protein>
    <recommendedName>
        <fullName evidence="2">Signal peptidase I</fullName>
    </recommendedName>
    <alternativeName>
        <fullName evidence="3">Leader peptidase I</fullName>
    </alternativeName>
</protein>
<dbReference type="PANTHER" id="PTHR43390:SF1">
    <property type="entry name" value="CHLOROPLAST PROCESSING PEPTIDASE"/>
    <property type="match status" value="1"/>
</dbReference>
<name>A0A517SUL1_9BACT</name>
<evidence type="ECO:0000256" key="6">
    <source>
        <dbReference type="SAM" id="Phobius"/>
    </source>
</evidence>
<dbReference type="AlphaFoldDB" id="A0A517SUL1"/>
<feature type="region of interest" description="Disordered" evidence="5">
    <location>
        <begin position="1"/>
        <end position="68"/>
    </location>
</feature>
<feature type="active site" evidence="4">
    <location>
        <position position="111"/>
    </location>
</feature>
<proteinExistence type="inferred from homology"/>
<dbReference type="PANTHER" id="PTHR43390">
    <property type="entry name" value="SIGNAL PEPTIDASE I"/>
    <property type="match status" value="1"/>
</dbReference>
<feature type="compositionally biased region" description="Low complexity" evidence="5">
    <location>
        <begin position="19"/>
        <end position="32"/>
    </location>
</feature>
<dbReference type="OrthoDB" id="9802919at2"/>
<dbReference type="InterPro" id="IPR019533">
    <property type="entry name" value="Peptidase_S26"/>
</dbReference>
<dbReference type="GO" id="GO:0016020">
    <property type="term" value="C:membrane"/>
    <property type="evidence" value="ECO:0007669"/>
    <property type="project" value="InterPro"/>
</dbReference>
<feature type="compositionally biased region" description="Basic residues" evidence="5">
    <location>
        <begin position="1"/>
        <end position="18"/>
    </location>
</feature>
<evidence type="ECO:0000256" key="1">
    <source>
        <dbReference type="ARBA" id="ARBA00009370"/>
    </source>
</evidence>
<keyword evidence="6" id="KW-1133">Transmembrane helix</keyword>
<dbReference type="CDD" id="cd06530">
    <property type="entry name" value="S26_SPase_I"/>
    <property type="match status" value="1"/>
</dbReference>
<evidence type="ECO:0000256" key="5">
    <source>
        <dbReference type="SAM" id="MobiDB-lite"/>
    </source>
</evidence>
<evidence type="ECO:0000256" key="2">
    <source>
        <dbReference type="ARBA" id="ARBA00019232"/>
    </source>
</evidence>
<keyword evidence="9" id="KW-1185">Reference proteome</keyword>
<dbReference type="GO" id="GO:0006465">
    <property type="term" value="P:signal peptide processing"/>
    <property type="evidence" value="ECO:0007669"/>
    <property type="project" value="InterPro"/>
</dbReference>
<organism evidence="8 9">
    <name type="scientific">Stieleria bergensis</name>
    <dbReference type="NCBI Taxonomy" id="2528025"/>
    <lineage>
        <taxon>Bacteria</taxon>
        <taxon>Pseudomonadati</taxon>
        <taxon>Planctomycetota</taxon>
        <taxon>Planctomycetia</taxon>
        <taxon>Pirellulales</taxon>
        <taxon>Pirellulaceae</taxon>
        <taxon>Stieleria</taxon>
    </lineage>
</organism>
<evidence type="ECO:0000313" key="9">
    <source>
        <dbReference type="Proteomes" id="UP000315003"/>
    </source>
</evidence>
<dbReference type="EMBL" id="CP036272">
    <property type="protein sequence ID" value="QDT59811.1"/>
    <property type="molecule type" value="Genomic_DNA"/>
</dbReference>
<sequence length="692" mass="77030">MAKNQRPGKRQPTRRTPAKKATTDAQSAASSAVPEGTASANATSGEDVKHSAAKTSPPSKSKPIESKEKQFADSIRVAGQRETVEAIVVAFILAMFVRLFVFEVFVIPTGSMAPALMGAHKDIWCQECGQRFQIGASIEEQAMSVVVGGDCPNCRYPNSLDLANESGDKTFSGDRILVSKFAYAMHDPDRWDVVVFKTPTNPKRNFIKRLVGLPNEILEIYHGDLYSRPLDGSKDAMILRKPEDKLMAMRHLVYDSAFQPQAFVGTELPTRMQAWQPGLETPPTGSWQIERTAEGLKAQLDSTQSPQQRHWMRYYHDFPTSDQWAAAKGSKPIPDARPFDGRAITDFYAYNSFYNVRQKTVYAGQPKRGLFSGGRDFAEDYVSGGPLQQFNGFNFDADDEARAHSGRHWVGDLMVEAELSTGPGSEEVVVELVEAGVLHQCVIDLKTGQATLQLLLEGQRLSAFDGPEGATVDQVTASTGLRAGDSFSVRLSNFDNQLLLWIDGSQISCDGPTTYQGDKVRTGAESYPRFENNGNPLDAAPVALAVRGGKASVNHVVLHRDKYYISSKEAGPEIIDYPFDGLHQFLRVYENPSLWLETNFWSLRRRTEFPLADDQFFTMGDNSPQSADARCWGRGRFGPRLPERYHDDAYSYSDATYVPRELMIGKALFVFWPHPWSGTIPMPNFGRFRLIE</sequence>
<dbReference type="InterPro" id="IPR036286">
    <property type="entry name" value="LexA/Signal_pep-like_sf"/>
</dbReference>
<dbReference type="SUPFAM" id="SSF51306">
    <property type="entry name" value="LexA/Signal peptidase"/>
    <property type="match status" value="2"/>
</dbReference>
<feature type="transmembrane region" description="Helical" evidence="6">
    <location>
        <begin position="86"/>
        <end position="107"/>
    </location>
</feature>
<dbReference type="InterPro" id="IPR000223">
    <property type="entry name" value="Pept_S26A_signal_pept_1"/>
</dbReference>
<dbReference type="Gene3D" id="2.10.109.10">
    <property type="entry name" value="Umud Fragment, subunit A"/>
    <property type="match status" value="2"/>
</dbReference>
<feature type="active site" evidence="4">
    <location>
        <position position="208"/>
    </location>
</feature>
<evidence type="ECO:0000259" key="7">
    <source>
        <dbReference type="Pfam" id="PF10502"/>
    </source>
</evidence>
<feature type="domain" description="Peptidase S26" evidence="7">
    <location>
        <begin position="168"/>
        <end position="226"/>
    </location>
</feature>